<keyword evidence="3" id="KW-1185">Reference proteome</keyword>
<dbReference type="GO" id="GO:0008202">
    <property type="term" value="P:steroid metabolic process"/>
    <property type="evidence" value="ECO:0007669"/>
    <property type="project" value="TreeGrafter"/>
</dbReference>
<accession>A0A0N4Z0S7</accession>
<dbReference type="STRING" id="131310.A0A0N4Z0S7"/>
<sequence>MWIFIISILIFFYIIRKILETLTISSIEKKSVLITGCDSGFGRLIALKCIRNNMVVFPTCMTDEGIKELEEEGKKYGSKTYPLKMNVTSDESCSKNLKYVQEVLKKYNINGLHGIVANAGITGNVGPFDWMKTEDFKEVFEVNTFGVVRTVEYFKEEIKKAKGRIVLTASLYGKVAIPSISAYCASKFAVEGFADSLRLEMKHFNVKVICIEPGVFKTNMTNVDVTKKILEKVYSRVDDDLKKQYDQEYFDNLIKGMEDMFVNKSSGSPEMVADAYFKSLVSYWPKPRYQVGFDCQCITAPLSLCPTEVQDFIIKILSYLSGEPKPKTSL</sequence>
<comment type="similarity">
    <text evidence="2">Belongs to the short-chain dehydrogenases/reductases (SDR) family.</text>
</comment>
<dbReference type="Pfam" id="PF00106">
    <property type="entry name" value="adh_short"/>
    <property type="match status" value="1"/>
</dbReference>
<keyword evidence="1" id="KW-0560">Oxidoreductase</keyword>
<dbReference type="InterPro" id="IPR002347">
    <property type="entry name" value="SDR_fam"/>
</dbReference>
<dbReference type="SUPFAM" id="SSF51735">
    <property type="entry name" value="NAD(P)-binding Rossmann-fold domains"/>
    <property type="match status" value="1"/>
</dbReference>
<evidence type="ECO:0000313" key="3">
    <source>
        <dbReference type="Proteomes" id="UP000038045"/>
    </source>
</evidence>
<dbReference type="PANTHER" id="PTHR43313:SF1">
    <property type="entry name" value="3BETA-HYDROXYSTEROID DEHYDROGENASE DHS-16"/>
    <property type="match status" value="1"/>
</dbReference>
<dbReference type="WBParaSite" id="PTRK_0000030700.1">
    <property type="protein sequence ID" value="PTRK_0000030700.1"/>
    <property type="gene ID" value="PTRK_0000030700"/>
</dbReference>
<dbReference type="AlphaFoldDB" id="A0A0N4Z0S7"/>
<dbReference type="InterPro" id="IPR020904">
    <property type="entry name" value="Sc_DH/Rdtase_CS"/>
</dbReference>
<name>A0A0N4Z0S7_PARTI</name>
<evidence type="ECO:0000256" key="1">
    <source>
        <dbReference type="ARBA" id="ARBA00023002"/>
    </source>
</evidence>
<organism evidence="3 4">
    <name type="scientific">Parastrongyloides trichosuri</name>
    <name type="common">Possum-specific nematode worm</name>
    <dbReference type="NCBI Taxonomy" id="131310"/>
    <lineage>
        <taxon>Eukaryota</taxon>
        <taxon>Metazoa</taxon>
        <taxon>Ecdysozoa</taxon>
        <taxon>Nematoda</taxon>
        <taxon>Chromadorea</taxon>
        <taxon>Rhabditida</taxon>
        <taxon>Tylenchina</taxon>
        <taxon>Panagrolaimomorpha</taxon>
        <taxon>Strongyloidoidea</taxon>
        <taxon>Strongyloididae</taxon>
        <taxon>Parastrongyloides</taxon>
    </lineage>
</organism>
<evidence type="ECO:0000256" key="2">
    <source>
        <dbReference type="RuleBase" id="RU000363"/>
    </source>
</evidence>
<dbReference type="PRINTS" id="PR00081">
    <property type="entry name" value="GDHRDH"/>
</dbReference>
<dbReference type="PRINTS" id="PR00080">
    <property type="entry name" value="SDRFAMILY"/>
</dbReference>
<dbReference type="PANTHER" id="PTHR43313">
    <property type="entry name" value="SHORT-CHAIN DEHYDROGENASE/REDUCTASE FAMILY 9C"/>
    <property type="match status" value="1"/>
</dbReference>
<dbReference type="InterPro" id="IPR036291">
    <property type="entry name" value="NAD(P)-bd_dom_sf"/>
</dbReference>
<reference evidence="4" key="1">
    <citation type="submission" date="2017-02" db="UniProtKB">
        <authorList>
            <consortium name="WormBaseParasite"/>
        </authorList>
    </citation>
    <scope>IDENTIFICATION</scope>
</reference>
<dbReference type="Gene3D" id="3.40.50.720">
    <property type="entry name" value="NAD(P)-binding Rossmann-like Domain"/>
    <property type="match status" value="1"/>
</dbReference>
<dbReference type="GO" id="GO:0016491">
    <property type="term" value="F:oxidoreductase activity"/>
    <property type="evidence" value="ECO:0007669"/>
    <property type="project" value="UniProtKB-KW"/>
</dbReference>
<evidence type="ECO:0000313" key="4">
    <source>
        <dbReference type="WBParaSite" id="PTRK_0000030700.1"/>
    </source>
</evidence>
<protein>
    <submittedName>
        <fullName evidence="4">Estradiol 17-beta-dehydrogenase</fullName>
    </submittedName>
</protein>
<proteinExistence type="inferred from homology"/>
<dbReference type="PROSITE" id="PS00061">
    <property type="entry name" value="ADH_SHORT"/>
    <property type="match status" value="1"/>
</dbReference>
<dbReference type="Proteomes" id="UP000038045">
    <property type="component" value="Unplaced"/>
</dbReference>